<sequence length="98" mass="11347">MADRIDIYPVGVLADLLMLRRARRYGALGWALRRLAQTLRYVARRARAGQWREVKGAFNGYLAEPTPFPAHLRRCGSGWTKRRAMRSLHRHGYRQTGP</sequence>
<gene>
    <name evidence="1" type="ORF">AWW66_03425</name>
</gene>
<accession>A0A136PYE6</accession>
<name>A0A136PYE6_9ACTN</name>
<dbReference type="AlphaFoldDB" id="A0A136PYE6"/>
<organism evidence="1 2">
    <name type="scientific">Micromonospora rosaria</name>
    <dbReference type="NCBI Taxonomy" id="47874"/>
    <lineage>
        <taxon>Bacteria</taxon>
        <taxon>Bacillati</taxon>
        <taxon>Actinomycetota</taxon>
        <taxon>Actinomycetes</taxon>
        <taxon>Micromonosporales</taxon>
        <taxon>Micromonosporaceae</taxon>
        <taxon>Micromonospora</taxon>
    </lineage>
</organism>
<evidence type="ECO:0000313" key="1">
    <source>
        <dbReference type="EMBL" id="KXK63377.1"/>
    </source>
</evidence>
<keyword evidence="2" id="KW-1185">Reference proteome</keyword>
<dbReference type="RefSeq" id="WP_067359828.1">
    <property type="nucleotide sequence ID" value="NZ_JBIUBN010000003.1"/>
</dbReference>
<reference evidence="1 2" key="1">
    <citation type="submission" date="2016-01" db="EMBL/GenBank/DDBJ databases">
        <title>Whole genome sequence and analysis of Micromonospora rosaria DSM 803, which can produce antibacterial substance rosamicin.</title>
        <authorList>
            <person name="Yang H."/>
            <person name="He X."/>
            <person name="Zhu D."/>
        </authorList>
    </citation>
    <scope>NUCLEOTIDE SEQUENCE [LARGE SCALE GENOMIC DNA]</scope>
    <source>
        <strain evidence="1 2">DSM 803</strain>
    </source>
</reference>
<comment type="caution">
    <text evidence="1">The sequence shown here is derived from an EMBL/GenBank/DDBJ whole genome shotgun (WGS) entry which is preliminary data.</text>
</comment>
<proteinExistence type="predicted"/>
<dbReference type="OrthoDB" id="4247206at2"/>
<dbReference type="EMBL" id="LRQV01000006">
    <property type="protein sequence ID" value="KXK63377.1"/>
    <property type="molecule type" value="Genomic_DNA"/>
</dbReference>
<evidence type="ECO:0000313" key="2">
    <source>
        <dbReference type="Proteomes" id="UP000070620"/>
    </source>
</evidence>
<dbReference type="Proteomes" id="UP000070620">
    <property type="component" value="Unassembled WGS sequence"/>
</dbReference>
<protein>
    <submittedName>
        <fullName evidence="1">Uncharacterized protein</fullName>
    </submittedName>
</protein>